<reference evidence="1 2" key="1">
    <citation type="journal article" date="2018" name="PLoS ONE">
        <title>The draft genome of Kipferlia bialata reveals reductive genome evolution in fornicate parasites.</title>
        <authorList>
            <person name="Tanifuji G."/>
            <person name="Takabayashi S."/>
            <person name="Kume K."/>
            <person name="Takagi M."/>
            <person name="Nakayama T."/>
            <person name="Kamikawa R."/>
            <person name="Inagaki Y."/>
            <person name="Hashimoto T."/>
        </authorList>
    </citation>
    <scope>NUCLEOTIDE SEQUENCE [LARGE SCALE GENOMIC DNA]</scope>
    <source>
        <strain evidence="1">NY0173</strain>
    </source>
</reference>
<comment type="caution">
    <text evidence="1">The sequence shown here is derived from an EMBL/GenBank/DDBJ whole genome shotgun (WGS) entry which is preliminary data.</text>
</comment>
<proteinExistence type="predicted"/>
<accession>A0A391NZY7</accession>
<evidence type="ECO:0000313" key="1">
    <source>
        <dbReference type="EMBL" id="GCA64508.1"/>
    </source>
</evidence>
<name>A0A391NZY7_9EUKA</name>
<dbReference type="Proteomes" id="UP000265618">
    <property type="component" value="Unassembled WGS sequence"/>
</dbReference>
<sequence>MTYSPTISFDVEGEGSHPEVLTTVRVAGCEVVMDYPEGRGGHGKGA</sequence>
<dbReference type="EMBL" id="BDIP01007482">
    <property type="protein sequence ID" value="GCA64508.1"/>
    <property type="molecule type" value="Genomic_DNA"/>
</dbReference>
<dbReference type="AlphaFoldDB" id="A0A391NZY7"/>
<keyword evidence="2" id="KW-1185">Reference proteome</keyword>
<evidence type="ECO:0000313" key="2">
    <source>
        <dbReference type="Proteomes" id="UP000265618"/>
    </source>
</evidence>
<protein>
    <submittedName>
        <fullName evidence="1">Uncharacterized protein</fullName>
    </submittedName>
</protein>
<feature type="non-terminal residue" evidence="1">
    <location>
        <position position="46"/>
    </location>
</feature>
<organism evidence="1 2">
    <name type="scientific">Kipferlia bialata</name>
    <dbReference type="NCBI Taxonomy" id="797122"/>
    <lineage>
        <taxon>Eukaryota</taxon>
        <taxon>Metamonada</taxon>
        <taxon>Carpediemonas-like organisms</taxon>
        <taxon>Kipferlia</taxon>
    </lineage>
</organism>
<gene>
    <name evidence="1" type="ORF">KIPB_014498</name>
</gene>